<dbReference type="Proteomes" id="UP000481621">
    <property type="component" value="Unassembled WGS sequence"/>
</dbReference>
<dbReference type="Pfam" id="PF03963">
    <property type="entry name" value="FlgD"/>
    <property type="match status" value="1"/>
</dbReference>
<keyword evidence="3" id="KW-0969">Cilium</keyword>
<evidence type="ECO:0000313" key="3">
    <source>
        <dbReference type="EMBL" id="NEX78078.1"/>
    </source>
</evidence>
<keyword evidence="4" id="KW-1185">Reference proteome</keyword>
<dbReference type="AlphaFoldDB" id="A0A6B3TN32"/>
<keyword evidence="3" id="KW-0966">Cell projection</keyword>
<dbReference type="NCBIfam" id="NF007197">
    <property type="entry name" value="PRK09618.1"/>
    <property type="match status" value="1"/>
</dbReference>
<evidence type="ECO:0000313" key="4">
    <source>
        <dbReference type="Proteomes" id="UP000481621"/>
    </source>
</evidence>
<evidence type="ECO:0000256" key="1">
    <source>
        <dbReference type="ARBA" id="ARBA00010577"/>
    </source>
</evidence>
<comment type="similarity">
    <text evidence="1">Belongs to the FlgD family.</text>
</comment>
<dbReference type="RefSeq" id="WP_163250597.1">
    <property type="nucleotide sequence ID" value="NZ_JAAIUV010000004.1"/>
</dbReference>
<evidence type="ECO:0000256" key="2">
    <source>
        <dbReference type="ARBA" id="ARBA00022795"/>
    </source>
</evidence>
<reference evidence="3" key="1">
    <citation type="submission" date="2020-02" db="EMBL/GenBank/DDBJ databases">
        <title>Bacillus sedimentmangrovi sp. nov., isolated from sediment of the mangrove ecosystem.</title>
        <authorList>
            <person name="Liu G."/>
        </authorList>
    </citation>
    <scope>NUCLEOTIDE SEQUENCE [LARGE SCALE GENOMIC DNA]</scope>
    <source>
        <strain evidence="3">SgZ-7</strain>
    </source>
</reference>
<dbReference type="GO" id="GO:0044781">
    <property type="term" value="P:bacterial-type flagellum organization"/>
    <property type="evidence" value="ECO:0007669"/>
    <property type="project" value="UniProtKB-KW"/>
</dbReference>
<keyword evidence="3" id="KW-0282">Flagellum</keyword>
<protein>
    <submittedName>
        <fullName evidence="3">Flagellar hook assembly protein FlgD</fullName>
    </submittedName>
</protein>
<keyword evidence="2" id="KW-1005">Bacterial flagellum biogenesis</keyword>
<dbReference type="EMBL" id="JAAIUV010000004">
    <property type="protein sequence ID" value="NEX78078.1"/>
    <property type="molecule type" value="Genomic_DNA"/>
</dbReference>
<name>A0A6B3TN32_9BACI</name>
<accession>A0A6B3TN32</accession>
<gene>
    <name evidence="3" type="primary">flgD</name>
    <name evidence="3" type="ORF">G4Z05_04135</name>
</gene>
<comment type="caution">
    <text evidence="3">The sequence shown here is derived from an EMBL/GenBank/DDBJ whole genome shotgun (WGS) entry which is preliminary data.</text>
</comment>
<sequence>MTSWVDITTVNHHSTYNHTKPAEQKNSLGKDDFLRILVTQLANQDPGSPLQDKDFIAQMATFSSLEQMTNLNKAFEKFANHQINQYSSSIGKIITWMPDGSTTPVSGEVIGVTVQDGNYFYLVGEEKIAIEKVTEIRQKIEETSNNG</sequence>
<dbReference type="InterPro" id="IPR005648">
    <property type="entry name" value="FlgD"/>
</dbReference>
<organism evidence="3 4">
    <name type="scientific">Neobacillus thermocopriae</name>
    <dbReference type="NCBI Taxonomy" id="1215031"/>
    <lineage>
        <taxon>Bacteria</taxon>
        <taxon>Bacillati</taxon>
        <taxon>Bacillota</taxon>
        <taxon>Bacilli</taxon>
        <taxon>Bacillales</taxon>
        <taxon>Bacillaceae</taxon>
        <taxon>Neobacillus</taxon>
    </lineage>
</organism>
<proteinExistence type="inferred from homology"/>